<gene>
    <name evidence="3" type="ORF">BDN70DRAFT_883214</name>
</gene>
<dbReference type="AlphaFoldDB" id="A0A9P6CX23"/>
<keyword evidence="4" id="KW-1185">Reference proteome</keyword>
<accession>A0A9P6CX23</accession>
<name>A0A9P6CX23_9AGAR</name>
<evidence type="ECO:0000259" key="2">
    <source>
        <dbReference type="Pfam" id="PF20411"/>
    </source>
</evidence>
<dbReference type="OrthoDB" id="3176940at2759"/>
<feature type="compositionally biased region" description="Basic and acidic residues" evidence="1">
    <location>
        <begin position="425"/>
        <end position="434"/>
    </location>
</feature>
<feature type="domain" description="DUF6697" evidence="2">
    <location>
        <begin position="154"/>
        <end position="352"/>
    </location>
</feature>
<dbReference type="InterPro" id="IPR046520">
    <property type="entry name" value="DUF6697"/>
</dbReference>
<sequence length="454" mass="51039">MAQIKVEPLDDQLPDLNDLAVDREILPSSRDEVGGAVNEVLGNIFSQLANPLDFITAVRRLKLGEPGVASSLSPTDRLRQIVDGIFLPSLSSVRKRKIEEAAEDLNKLKLLKDPKIKKNLTALLPMTLTDRLKPIGLDIQDQYFTIDQVTREITVTRLFMASTYGGNMQATFPRPSQEFLDIHGMDDFMYLPTEYQPEAPQLPGAPGLWLRPGSRGDLEGQQRVFSKIILAGGAKMGSRYQYQGQYEVRAANPPTLTVQEWRNQPTHFHNKWAEGIVKMGWGAGVCARVVLRRQLNREPTQNEVEEVISNGLYRAVTAEEIKEAYLRGKERMGICTMKCVGYDNRFQQELHDRFPTWTPPPPRSKKKQTKTLQPADSAEPRSRRGVKRKGRTNEAHSSDAESDTMVEDEDSASDADAPKAKRAKRLNETTKFLDGEQGPVYRSRGTRSRPILVG</sequence>
<evidence type="ECO:0000313" key="3">
    <source>
        <dbReference type="EMBL" id="KAF9475824.1"/>
    </source>
</evidence>
<dbReference type="EMBL" id="MU155317">
    <property type="protein sequence ID" value="KAF9475824.1"/>
    <property type="molecule type" value="Genomic_DNA"/>
</dbReference>
<reference evidence="3" key="1">
    <citation type="submission" date="2020-11" db="EMBL/GenBank/DDBJ databases">
        <authorList>
            <consortium name="DOE Joint Genome Institute"/>
            <person name="Ahrendt S."/>
            <person name="Riley R."/>
            <person name="Andreopoulos W."/>
            <person name="Labutti K."/>
            <person name="Pangilinan J."/>
            <person name="Ruiz-Duenas F.J."/>
            <person name="Barrasa J.M."/>
            <person name="Sanchez-Garcia M."/>
            <person name="Camarero S."/>
            <person name="Miyauchi S."/>
            <person name="Serrano A."/>
            <person name="Linde D."/>
            <person name="Babiker R."/>
            <person name="Drula E."/>
            <person name="Ayuso-Fernandez I."/>
            <person name="Pacheco R."/>
            <person name="Padilla G."/>
            <person name="Ferreira P."/>
            <person name="Barriuso J."/>
            <person name="Kellner H."/>
            <person name="Castanera R."/>
            <person name="Alfaro M."/>
            <person name="Ramirez L."/>
            <person name="Pisabarro A.G."/>
            <person name="Kuo A."/>
            <person name="Tritt A."/>
            <person name="Lipzen A."/>
            <person name="He G."/>
            <person name="Yan M."/>
            <person name="Ng V."/>
            <person name="Cullen D."/>
            <person name="Martin F."/>
            <person name="Rosso M.-N."/>
            <person name="Henrissat B."/>
            <person name="Hibbett D."/>
            <person name="Martinez A.T."/>
            <person name="Grigoriev I.V."/>
        </authorList>
    </citation>
    <scope>NUCLEOTIDE SEQUENCE</scope>
    <source>
        <strain evidence="3">CIRM-BRFM 674</strain>
    </source>
</reference>
<protein>
    <recommendedName>
        <fullName evidence="2">DUF6697 domain-containing protein</fullName>
    </recommendedName>
</protein>
<evidence type="ECO:0000256" key="1">
    <source>
        <dbReference type="SAM" id="MobiDB-lite"/>
    </source>
</evidence>
<comment type="caution">
    <text evidence="3">The sequence shown here is derived from an EMBL/GenBank/DDBJ whole genome shotgun (WGS) entry which is preliminary data.</text>
</comment>
<feature type="compositionally biased region" description="Acidic residues" evidence="1">
    <location>
        <begin position="400"/>
        <end position="413"/>
    </location>
</feature>
<organism evidence="3 4">
    <name type="scientific">Pholiota conissans</name>
    <dbReference type="NCBI Taxonomy" id="109636"/>
    <lineage>
        <taxon>Eukaryota</taxon>
        <taxon>Fungi</taxon>
        <taxon>Dikarya</taxon>
        <taxon>Basidiomycota</taxon>
        <taxon>Agaricomycotina</taxon>
        <taxon>Agaricomycetes</taxon>
        <taxon>Agaricomycetidae</taxon>
        <taxon>Agaricales</taxon>
        <taxon>Agaricineae</taxon>
        <taxon>Strophariaceae</taxon>
        <taxon>Pholiota</taxon>
    </lineage>
</organism>
<proteinExistence type="predicted"/>
<dbReference type="Proteomes" id="UP000807469">
    <property type="component" value="Unassembled WGS sequence"/>
</dbReference>
<feature type="region of interest" description="Disordered" evidence="1">
    <location>
        <begin position="352"/>
        <end position="454"/>
    </location>
</feature>
<evidence type="ECO:0000313" key="4">
    <source>
        <dbReference type="Proteomes" id="UP000807469"/>
    </source>
</evidence>
<dbReference type="Pfam" id="PF20411">
    <property type="entry name" value="DUF6697"/>
    <property type="match status" value="1"/>
</dbReference>